<name>A0ACC6PTE1_9ACTN</name>
<dbReference type="EMBL" id="JBBKAJ010000022">
    <property type="protein sequence ID" value="MEJ8634618.1"/>
    <property type="molecule type" value="Genomic_DNA"/>
</dbReference>
<evidence type="ECO:0000313" key="2">
    <source>
        <dbReference type="Proteomes" id="UP001377168"/>
    </source>
</evidence>
<accession>A0ACC6PTE1</accession>
<proteinExistence type="predicted"/>
<sequence>MARPEKELPMDIPLSLRSLAIDMRDVRRDSGLTVSELAKEISYSTTAVSQATSGKTVPSWELVQAFVKGCGYDGDMERWKRAHRDARRDTKGVSSAEDTGETPVPRLALVPRRRRPVEQAPAPAQPDGLLALVQQAREFERRDKRVASVTSADHMHTALALCTTAEDVIELMNELVRTKDLSLQELEERSRNHYPISNTTFTQILSNTALPTTEWLHIFLSACGLEEERTVMWHFTVTRIRISQMRQRERQGASRFGRRRRSVRETVSGIRKRTPLLSFLAAAAWAVTVTSLIHGTHILP</sequence>
<gene>
    <name evidence="1" type="ORF">WKI67_14580</name>
</gene>
<keyword evidence="2" id="KW-1185">Reference proteome</keyword>
<reference evidence="1" key="1">
    <citation type="submission" date="2024-03" db="EMBL/GenBank/DDBJ databases">
        <title>Novel Streptomyces species of biotechnological and ecological value are a feature of Machair soil.</title>
        <authorList>
            <person name="Prole J.R."/>
            <person name="Goodfellow M."/>
            <person name="Allenby N."/>
            <person name="Ward A.C."/>
        </authorList>
    </citation>
    <scope>NUCLEOTIDE SEQUENCE</scope>
    <source>
        <strain evidence="1">MS2.AVA.5</strain>
    </source>
</reference>
<organism evidence="1 2">
    <name type="scientific">Streptomyces achmelvichensis</name>
    <dbReference type="NCBI Taxonomy" id="3134111"/>
    <lineage>
        <taxon>Bacteria</taxon>
        <taxon>Bacillati</taxon>
        <taxon>Actinomycetota</taxon>
        <taxon>Actinomycetes</taxon>
        <taxon>Kitasatosporales</taxon>
        <taxon>Streptomycetaceae</taxon>
        <taxon>Streptomyces</taxon>
    </lineage>
</organism>
<comment type="caution">
    <text evidence="1">The sequence shown here is derived from an EMBL/GenBank/DDBJ whole genome shotgun (WGS) entry which is preliminary data.</text>
</comment>
<dbReference type="Proteomes" id="UP001377168">
    <property type="component" value="Unassembled WGS sequence"/>
</dbReference>
<evidence type="ECO:0000313" key="1">
    <source>
        <dbReference type="EMBL" id="MEJ8634618.1"/>
    </source>
</evidence>
<protein>
    <submittedName>
        <fullName evidence="1">Helix-turn-helix transcriptional regulator</fullName>
    </submittedName>
</protein>